<dbReference type="RefSeq" id="WP_195576778.1">
    <property type="nucleotide sequence ID" value="NZ_CP072242.1"/>
</dbReference>
<accession>A0AA46UD24</accession>
<sequence length="1023" mass="111743">MKRKFVKVMFFGALALSTVTYVGCKDYDDDINAINERIDANDAKLAEIQKVLDSGQWVKDVKPIANGIQVVLGNEKTYDITNGKDGVNGNDGIVYTIGDDGYWYKGTEKTQWKAAGDTPYIKDGNWWIGNTDLKVQAEGKDGNSTNGTDGLTPYIKDGNWWIGEGDAAKDLGVQAAADIYTPDASGIWYVNGKPTDPAQSWKAEGTITAAVNKDGNIVISGMKEYPEGFVLKTNTAVLSSLVFEPQSYLGGIQAMKAISLNYNEWTVKTSDATPTKTGEVWQRNTMKVNVLTPKIVAYYHVNPQNISESQIVEKSVHYVADNKEVVTRSQKFNPTVTSYKLVDKEIDGKNCRMLKVTFSATSEEIKALDAKEVSTLALQVSVQLKDEKEPRVITSDYAAIYKTNWSDFVLAFKDKVNNNAANDGHLYGADDKGSKIGQALEAIEAEANFALTATVDASDPKKLVLKDKFTFHYKETADKSGATASEEKVFEGDLADLDLEIAFAQSNYISGDNKTPQNAFLKLEDGEAISTVYGEPGVAAADRQPMVRVMLREITTKKVLNAGWVKINIVKDDVDGKEVTYPKHEDIYVGCDDAAVTTDVQFMNVDVYNALGLKKDEFYAIYKLNDAKTNPATGDNSVGKVVELQDPEGTQTILVEWTIDNADLLAAKEGDTFTKKVYYSATGRKDVVIILTTGKVHKASGTIGAKNTNLWSGNSIEIDAKEPIANNKATLADFDFYSVFMGNKIVTTVDSKFTDFQPTQLNDPKFVFAEANGVVTAKQKITVDGVDYYVYRNADGDKLMGTKGTTGSAEEVAVIAGSKVTYNKTDVAKALLNKSAYNENPFTATIEVVITNKGCDTKLQLANGTFDAKFLRPVNIIAGPVSTIQDAETGGAKVALNQLISLTDWRGHDFEMGTNNFYTYYEISAFAIATDDIKTNMGQTDPNKFVLWSEVAPLYPNVVTYAAGTDTSNNLTAIENGDFGMVTYDNKGMTVKTSFKLQIPVTVSYPYGDVTKVITVTVLPTHG</sequence>
<organism evidence="1 2">
    <name type="scientific">Bacteroides thetaiotaomicron</name>
    <dbReference type="NCBI Taxonomy" id="818"/>
    <lineage>
        <taxon>Bacteria</taxon>
        <taxon>Pseudomonadati</taxon>
        <taxon>Bacteroidota</taxon>
        <taxon>Bacteroidia</taxon>
        <taxon>Bacteroidales</taxon>
        <taxon>Bacteroidaceae</taxon>
        <taxon>Bacteroides</taxon>
    </lineage>
</organism>
<protein>
    <submittedName>
        <fullName evidence="1">DUF4988 domain-containing protein</fullName>
    </submittedName>
</protein>
<reference evidence="1" key="1">
    <citation type="submission" date="2021-06" db="EMBL/GenBank/DDBJ databases">
        <title>Interrogation of the integrated mobile genetic elements in gut-associated Bacteroides with a consensus prediction approach.</title>
        <authorList>
            <person name="Campbell D.E."/>
            <person name="Leigh J.R."/>
            <person name="Kim T."/>
            <person name="England W."/>
            <person name="Whitaker R.J."/>
            <person name="Degnan P.H."/>
        </authorList>
    </citation>
    <scope>NUCLEOTIDE SEQUENCE</scope>
    <source>
        <strain evidence="1">VPI-BTDOT2</strain>
    </source>
</reference>
<evidence type="ECO:0000313" key="2">
    <source>
        <dbReference type="Proteomes" id="UP001156216"/>
    </source>
</evidence>
<dbReference type="AlphaFoldDB" id="A0AA46UD24"/>
<name>A0AA46UD24_BACT4</name>
<dbReference type="Proteomes" id="UP001156216">
    <property type="component" value="Chromosome"/>
</dbReference>
<dbReference type="EMBL" id="CP083681">
    <property type="protein sequence ID" value="UYU72612.1"/>
    <property type="molecule type" value="Genomic_DNA"/>
</dbReference>
<proteinExistence type="predicted"/>
<gene>
    <name evidence="1" type="ORF">KQP59_05770</name>
</gene>
<evidence type="ECO:0000313" key="1">
    <source>
        <dbReference type="EMBL" id="UYU72612.1"/>
    </source>
</evidence>